<comment type="similarity">
    <text evidence="2">Belongs to the TonB family.</text>
</comment>
<comment type="caution">
    <text evidence="12">The sequence shown here is derived from an EMBL/GenBank/DDBJ whole genome shotgun (WGS) entry which is preliminary data.</text>
</comment>
<dbReference type="EMBL" id="LRRQ01000028">
    <property type="protein sequence ID" value="OAM91415.1"/>
    <property type="molecule type" value="Genomic_DNA"/>
</dbReference>
<evidence type="ECO:0000259" key="11">
    <source>
        <dbReference type="PROSITE" id="PS52015"/>
    </source>
</evidence>
<dbReference type="GO" id="GO:0055085">
    <property type="term" value="P:transmembrane transport"/>
    <property type="evidence" value="ECO:0007669"/>
    <property type="project" value="InterPro"/>
</dbReference>
<name>A0A178IQ65_9BACT</name>
<evidence type="ECO:0000256" key="1">
    <source>
        <dbReference type="ARBA" id="ARBA00004383"/>
    </source>
</evidence>
<evidence type="ECO:0000256" key="6">
    <source>
        <dbReference type="ARBA" id="ARBA00022692"/>
    </source>
</evidence>
<keyword evidence="13" id="KW-1185">Reference proteome</keyword>
<dbReference type="AlphaFoldDB" id="A0A178IQ65"/>
<dbReference type="Proteomes" id="UP000078486">
    <property type="component" value="Unassembled WGS sequence"/>
</dbReference>
<feature type="compositionally biased region" description="Acidic residues" evidence="10">
    <location>
        <begin position="57"/>
        <end position="67"/>
    </location>
</feature>
<evidence type="ECO:0000256" key="9">
    <source>
        <dbReference type="ARBA" id="ARBA00023136"/>
    </source>
</evidence>
<protein>
    <submittedName>
        <fullName evidence="12">Energy transducer TonB</fullName>
    </submittedName>
</protein>
<comment type="subcellular location">
    <subcellularLocation>
        <location evidence="1">Cell inner membrane</location>
        <topology evidence="1">Single-pass membrane protein</topology>
        <orientation evidence="1">Periplasmic side</orientation>
    </subcellularLocation>
</comment>
<keyword evidence="8" id="KW-1133">Transmembrane helix</keyword>
<dbReference type="Gene3D" id="3.30.1150.10">
    <property type="match status" value="1"/>
</dbReference>
<dbReference type="InterPro" id="IPR051045">
    <property type="entry name" value="TonB-dependent_transducer"/>
</dbReference>
<evidence type="ECO:0000313" key="12">
    <source>
        <dbReference type="EMBL" id="OAM91415.1"/>
    </source>
</evidence>
<dbReference type="Pfam" id="PF03544">
    <property type="entry name" value="TonB_C"/>
    <property type="match status" value="1"/>
</dbReference>
<dbReference type="OrthoDB" id="192927at2"/>
<feature type="region of interest" description="Disordered" evidence="10">
    <location>
        <begin position="48"/>
        <end position="67"/>
    </location>
</feature>
<evidence type="ECO:0000256" key="7">
    <source>
        <dbReference type="ARBA" id="ARBA00022927"/>
    </source>
</evidence>
<evidence type="ECO:0000313" key="13">
    <source>
        <dbReference type="Proteomes" id="UP000078486"/>
    </source>
</evidence>
<evidence type="ECO:0000256" key="3">
    <source>
        <dbReference type="ARBA" id="ARBA00022448"/>
    </source>
</evidence>
<dbReference type="PANTHER" id="PTHR33446">
    <property type="entry name" value="PROTEIN TONB-RELATED"/>
    <property type="match status" value="1"/>
</dbReference>
<keyword evidence="9" id="KW-0472">Membrane</keyword>
<dbReference type="InterPro" id="IPR006260">
    <property type="entry name" value="TonB/TolA_C"/>
</dbReference>
<evidence type="ECO:0000256" key="5">
    <source>
        <dbReference type="ARBA" id="ARBA00022519"/>
    </source>
</evidence>
<organism evidence="12 13">
    <name type="scientific">Termitidicoccus mucosus</name>
    <dbReference type="NCBI Taxonomy" id="1184151"/>
    <lineage>
        <taxon>Bacteria</taxon>
        <taxon>Pseudomonadati</taxon>
        <taxon>Verrucomicrobiota</taxon>
        <taxon>Opitutia</taxon>
        <taxon>Opitutales</taxon>
        <taxon>Opitutaceae</taxon>
        <taxon>Termitidicoccus</taxon>
    </lineage>
</organism>
<dbReference type="NCBIfam" id="TIGR01352">
    <property type="entry name" value="tonB_Cterm"/>
    <property type="match status" value="1"/>
</dbReference>
<sequence>MHRDQLLGILIALLIHAGFAFGHYLIPGGSGRKSADAEDVPTIAITPMPILAPEPPDPSEADALAEAEPADLSDLAPPPMQADTPAVVAPSAFQQKLQPPPPPNLGGPAGAITIPKGNFGAAAGTGLKGLFDLAALDQKPVPRFIAKPTYPYEMRRARVNGEVVIGLIVDAEGNVINPYIISSTNPAFEAEALRAILRWKFRPGKKSGVSVSTRNVQVPLVFNLATGA</sequence>
<evidence type="ECO:0000256" key="10">
    <source>
        <dbReference type="SAM" id="MobiDB-lite"/>
    </source>
</evidence>
<dbReference type="GO" id="GO:0015031">
    <property type="term" value="P:protein transport"/>
    <property type="evidence" value="ECO:0007669"/>
    <property type="project" value="UniProtKB-KW"/>
</dbReference>
<accession>A0A178IQ65</accession>
<dbReference type="InterPro" id="IPR037682">
    <property type="entry name" value="TonB_C"/>
</dbReference>
<evidence type="ECO:0000256" key="8">
    <source>
        <dbReference type="ARBA" id="ARBA00022989"/>
    </source>
</evidence>
<evidence type="ECO:0000256" key="4">
    <source>
        <dbReference type="ARBA" id="ARBA00022475"/>
    </source>
</evidence>
<gene>
    <name evidence="12" type="ORF">AW736_03385</name>
</gene>
<dbReference type="GO" id="GO:0005886">
    <property type="term" value="C:plasma membrane"/>
    <property type="evidence" value="ECO:0007669"/>
    <property type="project" value="UniProtKB-SubCell"/>
</dbReference>
<keyword evidence="4" id="KW-1003">Cell membrane</keyword>
<feature type="domain" description="TonB C-terminal" evidence="11">
    <location>
        <begin position="135"/>
        <end position="228"/>
    </location>
</feature>
<keyword evidence="7" id="KW-0653">Protein transport</keyword>
<evidence type="ECO:0000256" key="2">
    <source>
        <dbReference type="ARBA" id="ARBA00006555"/>
    </source>
</evidence>
<dbReference type="STRING" id="1184151.AW736_03385"/>
<dbReference type="PROSITE" id="PS52015">
    <property type="entry name" value="TONB_CTD"/>
    <property type="match status" value="1"/>
</dbReference>
<proteinExistence type="inferred from homology"/>
<keyword evidence="5" id="KW-0997">Cell inner membrane</keyword>
<keyword evidence="3" id="KW-0813">Transport</keyword>
<keyword evidence="6" id="KW-0812">Transmembrane</keyword>
<dbReference type="SUPFAM" id="SSF74653">
    <property type="entry name" value="TolA/TonB C-terminal domain"/>
    <property type="match status" value="1"/>
</dbReference>
<reference evidence="12 13" key="1">
    <citation type="submission" date="2016-01" db="EMBL/GenBank/DDBJ databases">
        <title>High potential of lignocellulose degradation of a new Verrucomicrobia species.</title>
        <authorList>
            <person name="Wang Y."/>
            <person name="Shi Y."/>
            <person name="Qiu Z."/>
            <person name="Liu S."/>
            <person name="Yang H."/>
        </authorList>
    </citation>
    <scope>NUCLEOTIDE SEQUENCE [LARGE SCALE GENOMIC DNA]</scope>
    <source>
        <strain evidence="12 13">TSB47</strain>
    </source>
</reference>
<dbReference type="RefSeq" id="WP_068768854.1">
    <property type="nucleotide sequence ID" value="NZ_CP109796.1"/>
</dbReference>